<dbReference type="InterPro" id="IPR000160">
    <property type="entry name" value="GGDEF_dom"/>
</dbReference>
<dbReference type="GO" id="GO:0043709">
    <property type="term" value="P:cell adhesion involved in single-species biofilm formation"/>
    <property type="evidence" value="ECO:0007669"/>
    <property type="project" value="TreeGrafter"/>
</dbReference>
<reference evidence="3" key="1">
    <citation type="submission" date="2023-06" db="EMBL/GenBank/DDBJ databases">
        <title>Sysu t00039.</title>
        <authorList>
            <person name="Gao L."/>
            <person name="Fang B.-Z."/>
            <person name="Li W.-J."/>
        </authorList>
    </citation>
    <scope>NUCLEOTIDE SEQUENCE</scope>
    <source>
        <strain evidence="3">SYSU T00039</strain>
    </source>
</reference>
<dbReference type="CDD" id="cd01949">
    <property type="entry name" value="GGDEF"/>
    <property type="match status" value="1"/>
</dbReference>
<sequence>MSRYTLRGASDPLAWVFGIVLGALALIGMISIVVRASVDADSRRVSVEGVALVGDATAVQVAAATRPAETALRSMTVLLGSTPDALGDADRVLEALASAMESQQAITGLTVASADGTAHDLARVEDGYAYSVTTSDGSVATTLLDAALEPTDAPEGLRPPPPVSDVVWEQADVSEPGVQWADPVVTPGGRTTITAAMVVTVPGAEPSGIAVVRLDSAMLTSMLAQSPAAGYGAARLSGADGTLLAGDADIAMPADAETVEVENGIVRVEESLVSYERPVSDDIPWVLTVQIESADVLPAVAAVDRTMTFFTIAIIGITGILALVLWVLRRPAGEMSLRARTDALTGLANRHHFDATGATMLYTARRKRARSVVAVFDLDHFKSVNDGAGHESGDAALAAVADGLVRGAGPRDLVGRLGGDEFAAVLLLDDDEDPAVAVERMRRSAARALDDAVGAEFDVGVSAGWVEATGADHRLRYWIVAADEALVSGRVVEKGVAYESRRL</sequence>
<feature type="transmembrane region" description="Helical" evidence="1">
    <location>
        <begin position="12"/>
        <end position="34"/>
    </location>
</feature>
<dbReference type="EMBL" id="JAUHPX010000002">
    <property type="protein sequence ID" value="MDN4487247.1"/>
    <property type="molecule type" value="Genomic_DNA"/>
</dbReference>
<gene>
    <name evidence="3" type="ORF">QQX10_03600</name>
</gene>
<dbReference type="PROSITE" id="PS50887">
    <property type="entry name" value="GGDEF"/>
    <property type="match status" value="1"/>
</dbReference>
<dbReference type="GO" id="GO:1902201">
    <property type="term" value="P:negative regulation of bacterial-type flagellum-dependent cell motility"/>
    <property type="evidence" value="ECO:0007669"/>
    <property type="project" value="TreeGrafter"/>
</dbReference>
<keyword evidence="1" id="KW-0812">Transmembrane</keyword>
<dbReference type="Gene3D" id="3.30.70.270">
    <property type="match status" value="1"/>
</dbReference>
<dbReference type="Pfam" id="PF00990">
    <property type="entry name" value="GGDEF"/>
    <property type="match status" value="1"/>
</dbReference>
<dbReference type="PANTHER" id="PTHR45138:SF9">
    <property type="entry name" value="DIGUANYLATE CYCLASE DGCM-RELATED"/>
    <property type="match status" value="1"/>
</dbReference>
<dbReference type="Proteomes" id="UP001172737">
    <property type="component" value="Unassembled WGS sequence"/>
</dbReference>
<dbReference type="SUPFAM" id="SSF55073">
    <property type="entry name" value="Nucleotide cyclase"/>
    <property type="match status" value="1"/>
</dbReference>
<evidence type="ECO:0000313" key="4">
    <source>
        <dbReference type="Proteomes" id="UP001172737"/>
    </source>
</evidence>
<keyword evidence="4" id="KW-1185">Reference proteome</keyword>
<keyword evidence="1" id="KW-0472">Membrane</keyword>
<dbReference type="EC" id="2.7.7.65" evidence="3"/>
<protein>
    <submittedName>
        <fullName evidence="3">GGDEF domain-containing protein</fullName>
        <ecNumber evidence="3">2.7.7.65</ecNumber>
    </submittedName>
</protein>
<dbReference type="PANTHER" id="PTHR45138">
    <property type="entry name" value="REGULATORY COMPONENTS OF SENSORY TRANSDUCTION SYSTEM"/>
    <property type="match status" value="1"/>
</dbReference>
<comment type="caution">
    <text evidence="3">The sequence shown here is derived from an EMBL/GenBank/DDBJ whole genome shotgun (WGS) entry which is preliminary data.</text>
</comment>
<dbReference type="SMART" id="SM00267">
    <property type="entry name" value="GGDEF"/>
    <property type="match status" value="1"/>
</dbReference>
<dbReference type="InterPro" id="IPR029787">
    <property type="entry name" value="Nucleotide_cyclase"/>
</dbReference>
<feature type="domain" description="GGDEF" evidence="2">
    <location>
        <begin position="369"/>
        <end position="502"/>
    </location>
</feature>
<accession>A0AAW7M419</accession>
<dbReference type="GO" id="GO:0052621">
    <property type="term" value="F:diguanylate cyclase activity"/>
    <property type="evidence" value="ECO:0007669"/>
    <property type="project" value="UniProtKB-EC"/>
</dbReference>
<dbReference type="InterPro" id="IPR050469">
    <property type="entry name" value="Diguanylate_Cyclase"/>
</dbReference>
<keyword evidence="1" id="KW-1133">Transmembrane helix</keyword>
<evidence type="ECO:0000259" key="2">
    <source>
        <dbReference type="PROSITE" id="PS50887"/>
    </source>
</evidence>
<keyword evidence="3" id="KW-0808">Transferase</keyword>
<evidence type="ECO:0000256" key="1">
    <source>
        <dbReference type="SAM" id="Phobius"/>
    </source>
</evidence>
<feature type="transmembrane region" description="Helical" evidence="1">
    <location>
        <begin position="307"/>
        <end position="328"/>
    </location>
</feature>
<evidence type="ECO:0000313" key="3">
    <source>
        <dbReference type="EMBL" id="MDN4487247.1"/>
    </source>
</evidence>
<name>A0AAW7M419_9MICO</name>
<keyword evidence="3" id="KW-0548">Nucleotidyltransferase</keyword>
<proteinExistence type="predicted"/>
<dbReference type="InterPro" id="IPR043128">
    <property type="entry name" value="Rev_trsase/Diguanyl_cyclase"/>
</dbReference>
<dbReference type="NCBIfam" id="TIGR00254">
    <property type="entry name" value="GGDEF"/>
    <property type="match status" value="1"/>
</dbReference>
<organism evidence="3 4">
    <name type="scientific">Demequina lignilytica</name>
    <dbReference type="NCBI Taxonomy" id="3051663"/>
    <lineage>
        <taxon>Bacteria</taxon>
        <taxon>Bacillati</taxon>
        <taxon>Actinomycetota</taxon>
        <taxon>Actinomycetes</taxon>
        <taxon>Micrococcales</taxon>
        <taxon>Demequinaceae</taxon>
        <taxon>Demequina</taxon>
    </lineage>
</organism>
<dbReference type="RefSeq" id="WP_301118319.1">
    <property type="nucleotide sequence ID" value="NZ_JAUHPX010000002.1"/>
</dbReference>
<dbReference type="AlphaFoldDB" id="A0AAW7M419"/>
<dbReference type="GO" id="GO:0005886">
    <property type="term" value="C:plasma membrane"/>
    <property type="evidence" value="ECO:0007669"/>
    <property type="project" value="TreeGrafter"/>
</dbReference>